<dbReference type="InterPro" id="IPR035921">
    <property type="entry name" value="F/V-ATP_Csub_sf"/>
</dbReference>
<feature type="domain" description="V-ATPase proteolipid subunit C-like" evidence="7">
    <location>
        <begin position="29"/>
        <end position="87"/>
    </location>
</feature>
<dbReference type="InterPro" id="IPR038662">
    <property type="entry name" value="ATP_synth_F0_csu_sf"/>
</dbReference>
<keyword evidence="4 6" id="KW-1133">Transmembrane helix</keyword>
<feature type="transmembrane region" description="Helical" evidence="6">
    <location>
        <begin position="20"/>
        <end position="50"/>
    </location>
</feature>
<evidence type="ECO:0000256" key="5">
    <source>
        <dbReference type="ARBA" id="ARBA00023136"/>
    </source>
</evidence>
<evidence type="ECO:0000259" key="7">
    <source>
        <dbReference type="Pfam" id="PF00137"/>
    </source>
</evidence>
<dbReference type="GO" id="GO:0033177">
    <property type="term" value="C:proton-transporting two-sector ATPase complex, proton-transporting domain"/>
    <property type="evidence" value="ECO:0007669"/>
    <property type="project" value="InterPro"/>
</dbReference>
<evidence type="ECO:0000256" key="3">
    <source>
        <dbReference type="ARBA" id="ARBA00022692"/>
    </source>
</evidence>
<dbReference type="SUPFAM" id="SSF81333">
    <property type="entry name" value="F1F0 ATP synthase subunit C"/>
    <property type="match status" value="1"/>
</dbReference>
<evidence type="ECO:0000313" key="8">
    <source>
        <dbReference type="EMBL" id="QQP22121.1"/>
    </source>
</evidence>
<accession>A0A7T8JK24</accession>
<keyword evidence="8" id="KW-0496">Mitochondrion</keyword>
<reference evidence="8" key="1">
    <citation type="submission" date="2020-11" db="EMBL/GenBank/DDBJ databases">
        <title>Combining integrative taxonomy and mitogenome sequencing of Thuricola similis Bock, 1963 (Peritrichia, Vaginicolidae) provides a full redescription of this poorly known ciliate and new insights into the evolutionary relationships among Oligohymenophorea subclasses.</title>
        <authorList>
            <person name="Liao W."/>
            <person name="Campello-Nunes P.H."/>
            <person name="Gammuto L."/>
            <person name="Viana T.A."/>
            <person name="de Oliveira Marchesini R."/>
            <person name="da Silva Pavia T."/>
            <person name="da Silva-Neto I.D."/>
            <person name="Modeo L."/>
            <person name="Petroni G."/>
        </authorList>
    </citation>
    <scope>NUCLEOTIDE SEQUENCE</scope>
    <source>
        <strain evidence="8">CUIT</strain>
    </source>
</reference>
<evidence type="ECO:0000256" key="2">
    <source>
        <dbReference type="ARBA" id="ARBA00006704"/>
    </source>
</evidence>
<proteinExistence type="inferred from homology"/>
<dbReference type="InterPro" id="IPR002379">
    <property type="entry name" value="ATPase_proteolipid_c-like_dom"/>
</dbReference>
<keyword evidence="5 6" id="KW-0472">Membrane</keyword>
<dbReference type="GeneID" id="67145401"/>
<dbReference type="EMBL" id="MW221262">
    <property type="protein sequence ID" value="QQP22121.1"/>
    <property type="molecule type" value="Genomic_DNA"/>
</dbReference>
<protein>
    <submittedName>
        <fullName evidence="8">ATP synthase subunit c</fullName>
    </submittedName>
</protein>
<feature type="transmembrane region" description="Helical" evidence="6">
    <location>
        <begin position="70"/>
        <end position="92"/>
    </location>
</feature>
<gene>
    <name evidence="8" type="primary">atp9</name>
    <name evidence="8" type="ORF">TSIM_04</name>
</gene>
<comment type="subcellular location">
    <subcellularLocation>
        <location evidence="1">Membrane</location>
        <topology evidence="1">Multi-pass membrane protein</topology>
    </subcellularLocation>
</comment>
<comment type="similarity">
    <text evidence="2">Belongs to the ATPase C chain family.</text>
</comment>
<evidence type="ECO:0000256" key="6">
    <source>
        <dbReference type="SAM" id="Phobius"/>
    </source>
</evidence>
<dbReference type="Gene3D" id="1.20.20.10">
    <property type="entry name" value="F1F0 ATP synthase subunit C"/>
    <property type="match status" value="1"/>
</dbReference>
<dbReference type="Pfam" id="PF00137">
    <property type="entry name" value="ATP-synt_C"/>
    <property type="match status" value="1"/>
</dbReference>
<sequence length="93" mass="10041">MILFLVKLIDKQFNINISLLIITAVKILVIGFCMITLGGAAIATGVLFAGYNVSVSHNPEEAENLFNTTLMAFALIETFVFLAFVVAGVAYLL</sequence>
<geneLocation type="mitochondrion" evidence="8"/>
<keyword evidence="3 6" id="KW-0812">Transmembrane</keyword>
<name>A0A7T8JK24_9CILI</name>
<dbReference type="RefSeq" id="YP_010147310.1">
    <property type="nucleotide sequence ID" value="NC_057079.1"/>
</dbReference>
<dbReference type="GO" id="GO:0015078">
    <property type="term" value="F:proton transmembrane transporter activity"/>
    <property type="evidence" value="ECO:0007669"/>
    <property type="project" value="InterPro"/>
</dbReference>
<evidence type="ECO:0000256" key="1">
    <source>
        <dbReference type="ARBA" id="ARBA00004141"/>
    </source>
</evidence>
<evidence type="ECO:0000256" key="4">
    <source>
        <dbReference type="ARBA" id="ARBA00022989"/>
    </source>
</evidence>
<dbReference type="AlphaFoldDB" id="A0A7T8JK24"/>
<organism evidence="8">
    <name type="scientific">Thuricola similis</name>
    <dbReference type="NCBI Taxonomy" id="2784598"/>
    <lineage>
        <taxon>Eukaryota</taxon>
        <taxon>Sar</taxon>
        <taxon>Alveolata</taxon>
        <taxon>Ciliophora</taxon>
        <taxon>Intramacronucleata</taxon>
        <taxon>Oligohymenophorea</taxon>
        <taxon>Peritrichia</taxon>
        <taxon>Sessilida</taxon>
        <taxon>Vaginicolidae</taxon>
        <taxon>Thuricola</taxon>
    </lineage>
</organism>